<comment type="caution">
    <text evidence="2">The sequence shown here is derived from an EMBL/GenBank/DDBJ whole genome shotgun (WGS) entry which is preliminary data.</text>
</comment>
<sequence length="88" mass="9923">MMLVQLCVKIGTQYGRHFSGSTLLTLLTDDCTAIIIWSASDFSAAYISLTLFVLVFVGHKEIMQSKPVKLADTALMTERIEQYKSLYR</sequence>
<organism evidence="2 3">
    <name type="scientific">Apiospora marii</name>
    <dbReference type="NCBI Taxonomy" id="335849"/>
    <lineage>
        <taxon>Eukaryota</taxon>
        <taxon>Fungi</taxon>
        <taxon>Dikarya</taxon>
        <taxon>Ascomycota</taxon>
        <taxon>Pezizomycotina</taxon>
        <taxon>Sordariomycetes</taxon>
        <taxon>Xylariomycetidae</taxon>
        <taxon>Amphisphaeriales</taxon>
        <taxon>Apiosporaceae</taxon>
        <taxon>Apiospora</taxon>
    </lineage>
</organism>
<feature type="transmembrane region" description="Helical" evidence="1">
    <location>
        <begin position="34"/>
        <end position="57"/>
    </location>
</feature>
<proteinExistence type="predicted"/>
<accession>A0ABR1S3L0</accession>
<keyword evidence="1" id="KW-1133">Transmembrane helix</keyword>
<dbReference type="Proteomes" id="UP001396898">
    <property type="component" value="Unassembled WGS sequence"/>
</dbReference>
<protein>
    <submittedName>
        <fullName evidence="2">Amino acid permease</fullName>
    </submittedName>
</protein>
<evidence type="ECO:0000256" key="1">
    <source>
        <dbReference type="SAM" id="Phobius"/>
    </source>
</evidence>
<evidence type="ECO:0000313" key="2">
    <source>
        <dbReference type="EMBL" id="KAK8026465.1"/>
    </source>
</evidence>
<name>A0ABR1S3L0_9PEZI</name>
<keyword evidence="1" id="KW-0812">Transmembrane</keyword>
<keyword evidence="1" id="KW-0472">Membrane</keyword>
<dbReference type="EMBL" id="JAQQWI010000007">
    <property type="protein sequence ID" value="KAK8026465.1"/>
    <property type="molecule type" value="Genomic_DNA"/>
</dbReference>
<keyword evidence="3" id="KW-1185">Reference proteome</keyword>
<reference evidence="2 3" key="1">
    <citation type="submission" date="2023-01" db="EMBL/GenBank/DDBJ databases">
        <title>Analysis of 21 Apiospora genomes using comparative genomics revels a genus with tremendous synthesis potential of carbohydrate active enzymes and secondary metabolites.</title>
        <authorList>
            <person name="Sorensen T."/>
        </authorList>
    </citation>
    <scope>NUCLEOTIDE SEQUENCE [LARGE SCALE GENOMIC DNA]</scope>
    <source>
        <strain evidence="2 3">CBS 20057</strain>
    </source>
</reference>
<evidence type="ECO:0000313" key="3">
    <source>
        <dbReference type="Proteomes" id="UP001396898"/>
    </source>
</evidence>
<gene>
    <name evidence="2" type="ORF">PG991_003521</name>
</gene>